<sequence length="525" mass="60398">MGDKAKYCCIIYEVRQMALRLTRIQREKDKAGKVLVVFIHGLGATEKTWISEKTDWMKLILSDKRFLNTDVAVIKYGTSHVALGKLTSVYNRLATRFKKQQFSRVTIGEGPFANIKKLAQELKRELNMENIKNYEQILFVCHSMGGLVGIRYILEELERDTPIKVVGFISLATPYNGSNKAVYHGLIKHIHNHSQIPQLEPNSSFTDDTMRLWQKNKSKMALSCVFCYGTEDKWVTEESSIPHIIDDKWADSIPLPGNHSSILDVENHKSLPYEVISERILNIIIKNNGPTRINPGEPTSISRPPKIETSSENFSPLPFSNESEIKSEYNRLICLLDLAYFGLSIHSRLGWLFSQFAVFDESIRDFKRLVNDLKSIVLMVQKSEKRTELIRKLEDLSLYVLPFVMGEEDRPNGWKPANDLAKSIQDDIETLEYKLMGEELAAFKLGQYLGKWDNNEAVSEDKLSLYSEQLIIRLIEQLSINKEVPEEILQIFKEYRLSDSISNIHIPHRIYNKVRTMLILNLAVK</sequence>
<evidence type="ECO:0000313" key="3">
    <source>
        <dbReference type="EMBL" id="TYS17520.1"/>
    </source>
</evidence>
<feature type="compositionally biased region" description="Polar residues" evidence="1">
    <location>
        <begin position="297"/>
        <end position="314"/>
    </location>
</feature>
<feature type="region of interest" description="Disordered" evidence="1">
    <location>
        <begin position="294"/>
        <end position="314"/>
    </location>
</feature>
<feature type="domain" description="DUF676" evidence="2">
    <location>
        <begin position="34"/>
        <end position="179"/>
    </location>
</feature>
<dbReference type="Pfam" id="PF05057">
    <property type="entry name" value="DUF676"/>
    <property type="match status" value="1"/>
</dbReference>
<proteinExistence type="predicted"/>
<dbReference type="AlphaFoldDB" id="A0A5D4NUB0"/>
<organism evidence="3 4">
    <name type="scientific">Rossellomorea vietnamensis</name>
    <dbReference type="NCBI Taxonomy" id="218284"/>
    <lineage>
        <taxon>Bacteria</taxon>
        <taxon>Bacillati</taxon>
        <taxon>Bacillota</taxon>
        <taxon>Bacilli</taxon>
        <taxon>Bacillales</taxon>
        <taxon>Bacillaceae</taxon>
        <taxon>Rossellomorea</taxon>
    </lineage>
</organism>
<evidence type="ECO:0000259" key="2">
    <source>
        <dbReference type="Pfam" id="PF05057"/>
    </source>
</evidence>
<evidence type="ECO:0000313" key="4">
    <source>
        <dbReference type="Proteomes" id="UP000322267"/>
    </source>
</evidence>
<dbReference type="InterPro" id="IPR029058">
    <property type="entry name" value="AB_hydrolase_fold"/>
</dbReference>
<dbReference type="Proteomes" id="UP000322267">
    <property type="component" value="Unassembled WGS sequence"/>
</dbReference>
<reference evidence="3 4" key="1">
    <citation type="submission" date="2019-08" db="EMBL/GenBank/DDBJ databases">
        <title>Bacillus genomes from the desert of Cuatro Cienegas, Coahuila.</title>
        <authorList>
            <person name="Olmedo-Alvarez G."/>
        </authorList>
    </citation>
    <scope>NUCLEOTIDE SEQUENCE [LARGE SCALE GENOMIC DNA]</scope>
    <source>
        <strain evidence="3 4">CH34_1T</strain>
    </source>
</reference>
<accession>A0A5D4NUB0</accession>
<dbReference type="SUPFAM" id="SSF53474">
    <property type="entry name" value="alpha/beta-Hydrolases"/>
    <property type="match status" value="1"/>
</dbReference>
<dbReference type="OrthoDB" id="503948at2"/>
<dbReference type="InterPro" id="IPR007751">
    <property type="entry name" value="DUF676_lipase-like"/>
</dbReference>
<dbReference type="Gene3D" id="3.40.50.1820">
    <property type="entry name" value="alpha/beta hydrolase"/>
    <property type="match status" value="1"/>
</dbReference>
<dbReference type="RefSeq" id="WP_148938858.1">
    <property type="nucleotide sequence ID" value="NZ_VTEI01000003.1"/>
</dbReference>
<gene>
    <name evidence="3" type="ORF">FZC78_06480</name>
</gene>
<protein>
    <recommendedName>
        <fullName evidence="2">DUF676 domain-containing protein</fullName>
    </recommendedName>
</protein>
<comment type="caution">
    <text evidence="3">The sequence shown here is derived from an EMBL/GenBank/DDBJ whole genome shotgun (WGS) entry which is preliminary data.</text>
</comment>
<evidence type="ECO:0000256" key="1">
    <source>
        <dbReference type="SAM" id="MobiDB-lite"/>
    </source>
</evidence>
<name>A0A5D4NUB0_9BACI</name>
<dbReference type="EMBL" id="VTEI01000003">
    <property type="protein sequence ID" value="TYS17520.1"/>
    <property type="molecule type" value="Genomic_DNA"/>
</dbReference>